<evidence type="ECO:0000256" key="2">
    <source>
        <dbReference type="ARBA" id="ARBA00022525"/>
    </source>
</evidence>
<proteinExistence type="predicted"/>
<evidence type="ECO:0000313" key="6">
    <source>
        <dbReference type="EMBL" id="CAC5424163.1"/>
    </source>
</evidence>
<keyword evidence="2" id="KW-0964">Secreted</keyword>
<evidence type="ECO:0000256" key="1">
    <source>
        <dbReference type="ARBA" id="ARBA00004613"/>
    </source>
</evidence>
<name>A0A6J8EWI3_MYTCO</name>
<dbReference type="InterPro" id="IPR050822">
    <property type="entry name" value="Cerebellin_Synaptic_Org"/>
</dbReference>
<organism evidence="6 7">
    <name type="scientific">Mytilus coruscus</name>
    <name type="common">Sea mussel</name>
    <dbReference type="NCBI Taxonomy" id="42192"/>
    <lineage>
        <taxon>Eukaryota</taxon>
        <taxon>Metazoa</taxon>
        <taxon>Spiralia</taxon>
        <taxon>Lophotrochozoa</taxon>
        <taxon>Mollusca</taxon>
        <taxon>Bivalvia</taxon>
        <taxon>Autobranchia</taxon>
        <taxon>Pteriomorphia</taxon>
        <taxon>Mytilida</taxon>
        <taxon>Mytiloidea</taxon>
        <taxon>Mytilidae</taxon>
        <taxon>Mytilinae</taxon>
        <taxon>Mytilus</taxon>
    </lineage>
</organism>
<dbReference type="AlphaFoldDB" id="A0A6J8EWI3"/>
<comment type="subcellular location">
    <subcellularLocation>
        <location evidence="1">Secreted</location>
    </subcellularLocation>
</comment>
<feature type="domain" description="C1q" evidence="5">
    <location>
        <begin position="119"/>
        <end position="254"/>
    </location>
</feature>
<dbReference type="PANTHER" id="PTHR22923:SF116">
    <property type="entry name" value="C1Q DOMAIN-CONTAINING PROTEIN"/>
    <property type="match status" value="1"/>
</dbReference>
<dbReference type="OrthoDB" id="6050993at2759"/>
<reference evidence="6 7" key="1">
    <citation type="submission" date="2020-06" db="EMBL/GenBank/DDBJ databases">
        <authorList>
            <person name="Li R."/>
            <person name="Bekaert M."/>
        </authorList>
    </citation>
    <scope>NUCLEOTIDE SEQUENCE [LARGE SCALE GENOMIC DNA]</scope>
    <source>
        <strain evidence="7">wild</strain>
    </source>
</reference>
<accession>A0A6J8EWI3</accession>
<protein>
    <recommendedName>
        <fullName evidence="5">C1q domain-containing protein</fullName>
    </recommendedName>
</protein>
<feature type="chain" id="PRO_5026966856" description="C1q domain-containing protein" evidence="4">
    <location>
        <begin position="18"/>
        <end position="254"/>
    </location>
</feature>
<dbReference type="Gene3D" id="2.60.120.40">
    <property type="match status" value="1"/>
</dbReference>
<sequence length="254" mass="28184">MKTILIKVVLVLKVVWSLKIDGKLPILKGNGIPINIDIDVSEFNRRFADIVNKGVPEEISEKLSAYLKSERFKEVVSNETKEVIKAIAQQALNDIFKPYVNSGEFKQDLKRMSALIIKESEIRPAFFVSIMPHPYTLSGIDGVVKFDNVIVNIGGGYDKSIGVFTAGRTGLYQISCTIIGDNGHAVHFLLAKNDAEYIKGHSARGPHTSGTINAVIAMHKGDRVYIKHRATHHSENITGLNHSSFSGYFLQDLY</sequence>
<dbReference type="PRINTS" id="PR00007">
    <property type="entry name" value="COMPLEMNTC1Q"/>
</dbReference>
<dbReference type="SUPFAM" id="SSF49842">
    <property type="entry name" value="TNF-like"/>
    <property type="match status" value="1"/>
</dbReference>
<gene>
    <name evidence="6" type="ORF">MCOR_56088</name>
</gene>
<dbReference type="InterPro" id="IPR008983">
    <property type="entry name" value="Tumour_necrosis_fac-like_dom"/>
</dbReference>
<dbReference type="EMBL" id="CACVKT020009963">
    <property type="protein sequence ID" value="CAC5424163.1"/>
    <property type="molecule type" value="Genomic_DNA"/>
</dbReference>
<dbReference type="InterPro" id="IPR001073">
    <property type="entry name" value="C1q_dom"/>
</dbReference>
<dbReference type="PROSITE" id="PS50871">
    <property type="entry name" value="C1Q"/>
    <property type="match status" value="1"/>
</dbReference>
<evidence type="ECO:0000313" key="7">
    <source>
        <dbReference type="Proteomes" id="UP000507470"/>
    </source>
</evidence>
<keyword evidence="3 4" id="KW-0732">Signal</keyword>
<dbReference type="Pfam" id="PF00386">
    <property type="entry name" value="C1q"/>
    <property type="match status" value="1"/>
</dbReference>
<evidence type="ECO:0000259" key="5">
    <source>
        <dbReference type="PROSITE" id="PS50871"/>
    </source>
</evidence>
<dbReference type="SMART" id="SM00110">
    <property type="entry name" value="C1Q"/>
    <property type="match status" value="1"/>
</dbReference>
<dbReference type="PANTHER" id="PTHR22923">
    <property type="entry name" value="CEREBELLIN-RELATED"/>
    <property type="match status" value="1"/>
</dbReference>
<evidence type="ECO:0000256" key="4">
    <source>
        <dbReference type="SAM" id="SignalP"/>
    </source>
</evidence>
<feature type="signal peptide" evidence="4">
    <location>
        <begin position="1"/>
        <end position="17"/>
    </location>
</feature>
<keyword evidence="7" id="KW-1185">Reference proteome</keyword>
<dbReference type="GO" id="GO:0005576">
    <property type="term" value="C:extracellular region"/>
    <property type="evidence" value="ECO:0007669"/>
    <property type="project" value="UniProtKB-SubCell"/>
</dbReference>
<evidence type="ECO:0000256" key="3">
    <source>
        <dbReference type="ARBA" id="ARBA00022729"/>
    </source>
</evidence>
<dbReference type="Proteomes" id="UP000507470">
    <property type="component" value="Unassembled WGS sequence"/>
</dbReference>